<dbReference type="WBParaSite" id="MhA1_Contig78.frz3.gene10">
    <property type="protein sequence ID" value="MhA1_Contig78.frz3.gene10"/>
    <property type="gene ID" value="MhA1_Contig78.frz3.gene10"/>
</dbReference>
<organism evidence="1 2">
    <name type="scientific">Meloidogyne hapla</name>
    <name type="common">Root-knot nematode worm</name>
    <dbReference type="NCBI Taxonomy" id="6305"/>
    <lineage>
        <taxon>Eukaryota</taxon>
        <taxon>Metazoa</taxon>
        <taxon>Ecdysozoa</taxon>
        <taxon>Nematoda</taxon>
        <taxon>Chromadorea</taxon>
        <taxon>Rhabditida</taxon>
        <taxon>Tylenchina</taxon>
        <taxon>Tylenchomorpha</taxon>
        <taxon>Tylenchoidea</taxon>
        <taxon>Meloidogynidae</taxon>
        <taxon>Meloidogyninae</taxon>
        <taxon>Meloidogyne</taxon>
    </lineage>
</organism>
<dbReference type="AlphaFoldDB" id="A0A1I8BY34"/>
<keyword evidence="1" id="KW-1185">Reference proteome</keyword>
<evidence type="ECO:0000313" key="1">
    <source>
        <dbReference type="Proteomes" id="UP000095281"/>
    </source>
</evidence>
<proteinExistence type="predicted"/>
<protein>
    <submittedName>
        <fullName evidence="2">GLOBIN domain-containing protein</fullName>
    </submittedName>
</protein>
<sequence length="70" mass="7792">MSAGEADVNKNTYEKLGSEVIKFRPFGILEPQSAKIALENIQSILPLLCDAANIRYRVLALDKEMIKLTV</sequence>
<name>A0A1I8BY34_MELHA</name>
<dbReference type="Proteomes" id="UP000095281">
    <property type="component" value="Unplaced"/>
</dbReference>
<evidence type="ECO:0000313" key="2">
    <source>
        <dbReference type="WBParaSite" id="MhA1_Contig78.frz3.gene10"/>
    </source>
</evidence>
<reference evidence="2" key="1">
    <citation type="submission" date="2016-11" db="UniProtKB">
        <authorList>
            <consortium name="WormBaseParasite"/>
        </authorList>
    </citation>
    <scope>IDENTIFICATION</scope>
</reference>
<accession>A0A1I8BY34</accession>